<name>A0A154IMT6_RHILE</name>
<dbReference type="AlphaFoldDB" id="A0A154IMT6"/>
<dbReference type="PIRSF" id="PIRSF000193">
    <property type="entry name" value="Pyrrol-5-carb_rd"/>
    <property type="match status" value="1"/>
</dbReference>
<gene>
    <name evidence="4" type="ORF">A4A59_12840</name>
</gene>
<dbReference type="InterPro" id="IPR028939">
    <property type="entry name" value="P5C_Rdtase_cat_N"/>
</dbReference>
<keyword evidence="2" id="KW-0521">NADP</keyword>
<comment type="caution">
    <text evidence="4">The sequence shown here is derived from an EMBL/GenBank/DDBJ whole genome shotgun (WGS) entry which is preliminary data.</text>
</comment>
<accession>A0A154IMT6</accession>
<dbReference type="SUPFAM" id="SSF51735">
    <property type="entry name" value="NAD(P)-binding Rossmann-fold domains"/>
    <property type="match status" value="1"/>
</dbReference>
<dbReference type="EMBL" id="LVYU01000078">
    <property type="protein sequence ID" value="KZB01901.1"/>
    <property type="molecule type" value="Genomic_DNA"/>
</dbReference>
<dbReference type="InterPro" id="IPR000304">
    <property type="entry name" value="Pyrroline-COOH_reductase"/>
</dbReference>
<dbReference type="InterPro" id="IPR036291">
    <property type="entry name" value="NAD(P)-bd_dom_sf"/>
</dbReference>
<dbReference type="Gene3D" id="3.40.50.720">
    <property type="entry name" value="NAD(P)-binding Rossmann-like Domain"/>
    <property type="match status" value="1"/>
</dbReference>
<dbReference type="NCBIfam" id="NF005063">
    <property type="entry name" value="PRK06476.1"/>
    <property type="match status" value="1"/>
</dbReference>
<dbReference type="Pfam" id="PF03807">
    <property type="entry name" value="F420_oxidored"/>
    <property type="match status" value="1"/>
</dbReference>
<feature type="binding site" evidence="2">
    <location>
        <position position="58"/>
    </location>
    <ligand>
        <name>NADPH</name>
        <dbReference type="ChEBI" id="CHEBI:57783"/>
    </ligand>
</feature>
<dbReference type="GO" id="GO:0004735">
    <property type="term" value="F:pyrroline-5-carboxylate reductase activity"/>
    <property type="evidence" value="ECO:0007669"/>
    <property type="project" value="InterPro"/>
</dbReference>
<evidence type="ECO:0000256" key="1">
    <source>
        <dbReference type="ARBA" id="ARBA00005525"/>
    </source>
</evidence>
<reference evidence="4" key="1">
    <citation type="submission" date="2016-03" db="EMBL/GenBank/DDBJ databases">
        <title>Microsymbionts genomes from the relict species Vavilovia formosa.</title>
        <authorList>
            <person name="Chirak E."/>
            <person name="Kimeklis A."/>
            <person name="Kopat V."/>
            <person name="Andronov E."/>
        </authorList>
    </citation>
    <scope>NUCLEOTIDE SEQUENCE [LARGE SCALE GENOMIC DNA]</scope>
    <source>
        <strain evidence="4">Vaf12</strain>
    </source>
</reference>
<dbReference type="PANTHER" id="PTHR11645:SF13">
    <property type="entry name" value="PYRROLINE-5-CARBOXYLATE REDUCTASE CATALYTIC N-TERMINAL DOMAIN-CONTAINING PROTEIN"/>
    <property type="match status" value="1"/>
</dbReference>
<feature type="domain" description="Pyrroline-5-carboxylate reductase catalytic N-terminal" evidence="3">
    <location>
        <begin position="6"/>
        <end position="97"/>
    </location>
</feature>
<dbReference type="PANTHER" id="PTHR11645">
    <property type="entry name" value="PYRROLINE-5-CARBOXYLATE REDUCTASE"/>
    <property type="match status" value="1"/>
</dbReference>
<comment type="similarity">
    <text evidence="1">Belongs to the pyrroline-5-carboxylate reductase family.</text>
</comment>
<organism evidence="4">
    <name type="scientific">Rhizobium leguminosarum</name>
    <dbReference type="NCBI Taxonomy" id="384"/>
    <lineage>
        <taxon>Bacteria</taxon>
        <taxon>Pseudomonadati</taxon>
        <taxon>Pseudomonadota</taxon>
        <taxon>Alphaproteobacteria</taxon>
        <taxon>Hyphomicrobiales</taxon>
        <taxon>Rhizobiaceae</taxon>
        <taxon>Rhizobium/Agrobacterium group</taxon>
        <taxon>Rhizobium</taxon>
    </lineage>
</organism>
<dbReference type="RefSeq" id="WP_062940937.1">
    <property type="nucleotide sequence ID" value="NZ_CP171845.1"/>
</dbReference>
<protein>
    <submittedName>
        <fullName evidence="4">Pyrroline-5-carboxylate reductase</fullName>
    </submittedName>
</protein>
<evidence type="ECO:0000313" key="4">
    <source>
        <dbReference type="EMBL" id="KZB01901.1"/>
    </source>
</evidence>
<sequence length="261" mass="27819">MKIDSIGFVGTGAITEAMVRGLLSEPAYASEIHVSPRSAHIAATLADEFAAVRIAKDNQDVVERSDMVFLAIRPQVAEEVVRALSFRDGQMVVSLVAATERQALSEWIGADVHLVQAIPLPFVAGRQGVTAIYPTDTTVAALFDALGTAVQCQSRNEYDLLAAASAMMSTYFGIMEQVAVWLERSGLEKAKGQAYIAPLFASLAQKANSPSNEPFSALSREFATKGGLNEQVLSDFEKKGGLAALTAALDGVLARIEGRRS</sequence>
<dbReference type="GO" id="GO:0055129">
    <property type="term" value="P:L-proline biosynthetic process"/>
    <property type="evidence" value="ECO:0007669"/>
    <property type="project" value="TreeGrafter"/>
</dbReference>
<evidence type="ECO:0000256" key="2">
    <source>
        <dbReference type="PIRSR" id="PIRSR000193-1"/>
    </source>
</evidence>
<proteinExistence type="inferred from homology"/>
<feature type="binding site" evidence="2">
    <location>
        <begin position="71"/>
        <end position="74"/>
    </location>
    <ligand>
        <name>NADP(+)</name>
        <dbReference type="ChEBI" id="CHEBI:58349"/>
    </ligand>
</feature>
<evidence type="ECO:0000259" key="3">
    <source>
        <dbReference type="Pfam" id="PF03807"/>
    </source>
</evidence>